<accession>A0AAF0YRP0</accession>
<dbReference type="AlphaFoldDB" id="A0AAF0YRP0"/>
<gene>
    <name evidence="1" type="ORF">CYJ47_12770</name>
</gene>
<protein>
    <submittedName>
        <fullName evidence="1">Uncharacterized protein</fullName>
    </submittedName>
</protein>
<organism evidence="1 2">
    <name type="scientific">Corynebacterium pyruviciproducens</name>
    <dbReference type="NCBI Taxonomy" id="598660"/>
    <lineage>
        <taxon>Bacteria</taxon>
        <taxon>Bacillati</taxon>
        <taxon>Actinomycetota</taxon>
        <taxon>Actinomycetes</taxon>
        <taxon>Mycobacteriales</taxon>
        <taxon>Corynebacteriaceae</taxon>
        <taxon>Corynebacterium</taxon>
    </lineage>
</organism>
<name>A0AAF0YRP0_9CORY</name>
<evidence type="ECO:0000313" key="1">
    <source>
        <dbReference type="EMBL" id="WOT02099.1"/>
    </source>
</evidence>
<reference evidence="1" key="2">
    <citation type="submission" date="2023-10" db="EMBL/GenBank/DDBJ databases">
        <authorList>
            <person name="Choi B."/>
        </authorList>
    </citation>
    <scope>NUCLEOTIDE SEQUENCE</scope>
    <source>
        <strain evidence="1">UMB0763</strain>
    </source>
</reference>
<reference evidence="1" key="1">
    <citation type="submission" date="2017-12" db="EMBL/GenBank/DDBJ databases">
        <authorList>
            <person name="Thomas-White K."/>
            <person name="Wolfe A.J."/>
        </authorList>
    </citation>
    <scope>NUCLEOTIDE SEQUENCE</scope>
    <source>
        <strain evidence="1">UMB0763</strain>
    </source>
</reference>
<dbReference type="RefSeq" id="WP_016458550.1">
    <property type="nucleotide sequence ID" value="NZ_CAMIHY010000040.1"/>
</dbReference>
<evidence type="ECO:0000313" key="2">
    <source>
        <dbReference type="Proteomes" id="UP000234560"/>
    </source>
</evidence>
<proteinExistence type="predicted"/>
<dbReference type="Proteomes" id="UP000234560">
    <property type="component" value="Chromosome"/>
</dbReference>
<dbReference type="EMBL" id="CP136958">
    <property type="protein sequence ID" value="WOT02099.1"/>
    <property type="molecule type" value="Genomic_DNA"/>
</dbReference>
<sequence length="186" mass="19469">MQTLIHIGNSEAPTEYRFPLSISQGAEVIPFSEGSADSMGIFLDGNLLATIGNSWAYDANGIALQTSLVVENGTLVQIVEHDSKTAFPVTADPQIDWGWEKATIKLSEQEMKATGAAGEAGAIAALPWMVALGATGPVAIAILTVAGKLGYDAIRAHRHEQCLGIVVSTNVLSSSGGISTFEYGYS</sequence>
<dbReference type="KEGG" id="cpyr:CYJ47_12770"/>